<keyword evidence="2" id="KW-0472">Membrane</keyword>
<accession>A0A3P1SE60</accession>
<keyword evidence="2" id="KW-0812">Transmembrane</keyword>
<protein>
    <submittedName>
        <fullName evidence="3">Uncharacterized protein</fullName>
    </submittedName>
</protein>
<keyword evidence="4" id="KW-1185">Reference proteome</keyword>
<gene>
    <name evidence="3" type="ORF">EII11_07245</name>
</gene>
<dbReference type="RefSeq" id="WP_124870823.1">
    <property type="nucleotide sequence ID" value="NZ_RQZF01000007.1"/>
</dbReference>
<comment type="caution">
    <text evidence="3">The sequence shown here is derived from an EMBL/GenBank/DDBJ whole genome shotgun (WGS) entry which is preliminary data.</text>
</comment>
<name>A0A3P1SE60_9ACTO</name>
<reference evidence="3 4" key="1">
    <citation type="submission" date="2018-11" db="EMBL/GenBank/DDBJ databases">
        <title>Genomes From Bacteria Associated with the Canine Oral Cavity: a Test Case for Automated Genome-Based Taxonomic Assignment.</title>
        <authorList>
            <person name="Coil D.A."/>
            <person name="Jospin G."/>
            <person name="Darling A.E."/>
            <person name="Wallis C."/>
            <person name="Davis I.J."/>
            <person name="Harris S."/>
            <person name="Eisen J.A."/>
            <person name="Holcombe L.J."/>
            <person name="O'Flynn C."/>
        </authorList>
    </citation>
    <scope>NUCLEOTIDE SEQUENCE [LARGE SCALE GENOMIC DNA]</scope>
    <source>
        <strain evidence="3 4">OH770</strain>
    </source>
</reference>
<evidence type="ECO:0000313" key="4">
    <source>
        <dbReference type="Proteomes" id="UP000280444"/>
    </source>
</evidence>
<evidence type="ECO:0000313" key="3">
    <source>
        <dbReference type="EMBL" id="RRC95025.1"/>
    </source>
</evidence>
<evidence type="ECO:0000256" key="1">
    <source>
        <dbReference type="SAM" id="MobiDB-lite"/>
    </source>
</evidence>
<dbReference type="OrthoDB" id="3253878at2"/>
<feature type="compositionally biased region" description="Low complexity" evidence="1">
    <location>
        <begin position="50"/>
        <end position="59"/>
    </location>
</feature>
<feature type="compositionally biased region" description="Basic and acidic residues" evidence="1">
    <location>
        <begin position="10"/>
        <end position="20"/>
    </location>
</feature>
<evidence type="ECO:0000256" key="2">
    <source>
        <dbReference type="SAM" id="Phobius"/>
    </source>
</evidence>
<dbReference type="Proteomes" id="UP000280444">
    <property type="component" value="Unassembled WGS sequence"/>
</dbReference>
<feature type="transmembrane region" description="Helical" evidence="2">
    <location>
        <begin position="237"/>
        <end position="259"/>
    </location>
</feature>
<organism evidence="3 4">
    <name type="scientific">Schaalia canis</name>
    <dbReference type="NCBI Taxonomy" id="100469"/>
    <lineage>
        <taxon>Bacteria</taxon>
        <taxon>Bacillati</taxon>
        <taxon>Actinomycetota</taxon>
        <taxon>Actinomycetes</taxon>
        <taxon>Actinomycetales</taxon>
        <taxon>Actinomycetaceae</taxon>
        <taxon>Schaalia</taxon>
    </lineage>
</organism>
<feature type="region of interest" description="Disordered" evidence="1">
    <location>
        <begin position="1"/>
        <end position="87"/>
    </location>
</feature>
<sequence length="275" mass="28146">MMTTPDNPMEEPRYGRRSDEWTPESSGTNVPSADAPAGTPWPQYGQLSDQASASPQSQPNPYGTPSGDPGATGATGGQPYGMPGTVPGAAPGAPYGAQPAPALPGRGRGIALLIGGLVTMLLVAPAVFFGVLLGGMNLGELANSATPVQSGQTVTVTESGSYTVIGNSGDVYGCSLIDANGTSHDMIFQASTSPTFWAQDLAPGSYTLECATEGNAQLMGMSGLSIDSATSATLSALGWSALVGFVGLGLTIWGIVAIIRINRQRREIQRTYGIY</sequence>
<dbReference type="EMBL" id="RQZF01000007">
    <property type="protein sequence ID" value="RRC95025.1"/>
    <property type="molecule type" value="Genomic_DNA"/>
</dbReference>
<proteinExistence type="predicted"/>
<feature type="transmembrane region" description="Helical" evidence="2">
    <location>
        <begin position="110"/>
        <end position="133"/>
    </location>
</feature>
<keyword evidence="2" id="KW-1133">Transmembrane helix</keyword>
<dbReference type="AlphaFoldDB" id="A0A3P1SE60"/>